<proteinExistence type="predicted"/>
<dbReference type="EMBL" id="ATNM01000099">
    <property type="protein sequence ID" value="EPR68459.1"/>
    <property type="molecule type" value="Genomic_DNA"/>
</dbReference>
<organism evidence="2 3">
    <name type="scientific">Cyclobacterium qasimii M12-11B</name>
    <dbReference type="NCBI Taxonomy" id="641524"/>
    <lineage>
        <taxon>Bacteria</taxon>
        <taxon>Pseudomonadati</taxon>
        <taxon>Bacteroidota</taxon>
        <taxon>Cytophagia</taxon>
        <taxon>Cytophagales</taxon>
        <taxon>Cyclobacteriaceae</taxon>
        <taxon>Cyclobacterium</taxon>
    </lineage>
</organism>
<dbReference type="AlphaFoldDB" id="S7WP14"/>
<feature type="transmembrane region" description="Helical" evidence="1">
    <location>
        <begin position="6"/>
        <end position="27"/>
    </location>
</feature>
<reference evidence="2 3" key="1">
    <citation type="journal article" date="2013" name="Genome Announc.">
        <title>Draft Genome Sequence of Cyclobacterium qasimii Strain M12-11BT, Isolated from Arctic Marine Sediment.</title>
        <authorList>
            <person name="Shivaji S."/>
            <person name="Ara S."/>
            <person name="Singh A."/>
            <person name="Kumar Pinnaka A."/>
        </authorList>
    </citation>
    <scope>NUCLEOTIDE SEQUENCE [LARGE SCALE GENOMIC DNA]</scope>
    <source>
        <strain evidence="2 3">M12-11B</strain>
    </source>
</reference>
<evidence type="ECO:0000256" key="1">
    <source>
        <dbReference type="SAM" id="Phobius"/>
    </source>
</evidence>
<evidence type="ECO:0000313" key="3">
    <source>
        <dbReference type="Proteomes" id="UP000014974"/>
    </source>
</evidence>
<comment type="caution">
    <text evidence="2">The sequence shown here is derived from an EMBL/GenBank/DDBJ whole genome shotgun (WGS) entry which is preliminary data.</text>
</comment>
<sequence length="39" mass="4461">MTIYLLTFFKIGNGFLLGLDAVIPLNLKSFRRNSIMKKS</sequence>
<dbReference type="STRING" id="641524.ADICYQ_2554"/>
<evidence type="ECO:0000313" key="2">
    <source>
        <dbReference type="EMBL" id="EPR68459.1"/>
    </source>
</evidence>
<keyword evidence="1" id="KW-1133">Transmembrane helix</keyword>
<name>S7WP14_9BACT</name>
<accession>S7WP14</accession>
<gene>
    <name evidence="2" type="ORF">ADICYQ_2554</name>
</gene>
<keyword evidence="1" id="KW-0812">Transmembrane</keyword>
<protein>
    <submittedName>
        <fullName evidence="2">Uncharacterized protein</fullName>
    </submittedName>
</protein>
<keyword evidence="1" id="KW-0472">Membrane</keyword>
<dbReference type="Proteomes" id="UP000014974">
    <property type="component" value="Unassembled WGS sequence"/>
</dbReference>